<dbReference type="EMBL" id="JANEYF010003101">
    <property type="protein sequence ID" value="KAJ8939255.1"/>
    <property type="molecule type" value="Genomic_DNA"/>
</dbReference>
<reference evidence="8" key="1">
    <citation type="journal article" date="2023" name="Insect Mol. Biol.">
        <title>Genome sequencing provides insights into the evolution of gene families encoding plant cell wall-degrading enzymes in longhorned beetles.</title>
        <authorList>
            <person name="Shin N.R."/>
            <person name="Okamura Y."/>
            <person name="Kirsch R."/>
            <person name="Pauchet Y."/>
        </authorList>
    </citation>
    <scope>NUCLEOTIDE SEQUENCE</scope>
    <source>
        <strain evidence="8">RBIC_L_NR</strain>
    </source>
</reference>
<evidence type="ECO:0000256" key="1">
    <source>
        <dbReference type="ARBA" id="ARBA00011764"/>
    </source>
</evidence>
<dbReference type="Pfam" id="PF13873">
    <property type="entry name" value="Myb_DNA-bind_5"/>
    <property type="match status" value="1"/>
</dbReference>
<dbReference type="AlphaFoldDB" id="A0AAV8X4W2"/>
<keyword evidence="6" id="KW-1133">Transmembrane helix</keyword>
<sequence length="125" mass="14450">MKHSKIIECKKTHAVTWKDKDDMWCKLTTELNSQNKGPPRTMKSLKTKYDSFKKELRKTAARQKLELFKTGGGSSYKDIIYTPNEENILGIISLSVEVDVMMIMIKVSAFLITIIFYNTFFALFV</sequence>
<evidence type="ECO:0000256" key="5">
    <source>
        <dbReference type="ARBA" id="ARBA00025466"/>
    </source>
</evidence>
<keyword evidence="10" id="KW-1185">Reference proteome</keyword>
<evidence type="ECO:0000259" key="7">
    <source>
        <dbReference type="Pfam" id="PF13873"/>
    </source>
</evidence>
<organism evidence="8 10">
    <name type="scientific">Rhamnusium bicolor</name>
    <dbReference type="NCBI Taxonomy" id="1586634"/>
    <lineage>
        <taxon>Eukaryota</taxon>
        <taxon>Metazoa</taxon>
        <taxon>Ecdysozoa</taxon>
        <taxon>Arthropoda</taxon>
        <taxon>Hexapoda</taxon>
        <taxon>Insecta</taxon>
        <taxon>Pterygota</taxon>
        <taxon>Neoptera</taxon>
        <taxon>Endopterygota</taxon>
        <taxon>Coleoptera</taxon>
        <taxon>Polyphaga</taxon>
        <taxon>Cucujiformia</taxon>
        <taxon>Chrysomeloidea</taxon>
        <taxon>Cerambycidae</taxon>
        <taxon>Lepturinae</taxon>
        <taxon>Rhagiini</taxon>
        <taxon>Rhamnusium</taxon>
    </lineage>
</organism>
<comment type="caution">
    <text evidence="8">The sequence shown here is derived from an EMBL/GenBank/DDBJ whole genome shotgun (WGS) entry which is preliminary data.</text>
</comment>
<dbReference type="InterPro" id="IPR028002">
    <property type="entry name" value="Myb_DNA-bind_5"/>
</dbReference>
<evidence type="ECO:0000256" key="4">
    <source>
        <dbReference type="ARBA" id="ARBA00023163"/>
    </source>
</evidence>
<accession>A0AAV8X4W2</accession>
<keyword evidence="6" id="KW-0812">Transmembrane</keyword>
<feature type="domain" description="Myb/SANT-like DNA-binding" evidence="7">
    <location>
        <begin position="2"/>
        <end position="60"/>
    </location>
</feature>
<evidence type="ECO:0000313" key="8">
    <source>
        <dbReference type="EMBL" id="KAJ8932996.1"/>
    </source>
</evidence>
<protein>
    <recommendedName>
        <fullName evidence="2">Regulatory protein zeste</fullName>
    </recommendedName>
</protein>
<dbReference type="Proteomes" id="UP001162156">
    <property type="component" value="Unassembled WGS sequence"/>
</dbReference>
<comment type="subunit">
    <text evidence="1">Self-associates forming complexes of several hundred monomers.</text>
</comment>
<name>A0AAV8X4W2_9CUCU</name>
<keyword evidence="3" id="KW-0805">Transcription regulation</keyword>
<keyword evidence="6" id="KW-0472">Membrane</keyword>
<comment type="function">
    <text evidence="5">Involved in transvection phenomena (= synapsis-dependent gene expression), where the synaptic pairing of chromosomes carrying genes with which zeste interacts influences the expression of these genes. Zeste binds to DNA and stimulates transcription from a nearby promoter.</text>
</comment>
<evidence type="ECO:0000313" key="9">
    <source>
        <dbReference type="EMBL" id="KAJ8939255.1"/>
    </source>
</evidence>
<evidence type="ECO:0000256" key="6">
    <source>
        <dbReference type="SAM" id="Phobius"/>
    </source>
</evidence>
<gene>
    <name evidence="9" type="ORF">NQ314_011192</name>
    <name evidence="8" type="ORF">NQ314_014293</name>
</gene>
<evidence type="ECO:0000256" key="2">
    <source>
        <dbReference type="ARBA" id="ARBA00016807"/>
    </source>
</evidence>
<dbReference type="EMBL" id="JANEYF010003937">
    <property type="protein sequence ID" value="KAJ8932996.1"/>
    <property type="molecule type" value="Genomic_DNA"/>
</dbReference>
<keyword evidence="4" id="KW-0804">Transcription</keyword>
<feature type="transmembrane region" description="Helical" evidence="6">
    <location>
        <begin position="103"/>
        <end position="124"/>
    </location>
</feature>
<proteinExistence type="predicted"/>
<evidence type="ECO:0000256" key="3">
    <source>
        <dbReference type="ARBA" id="ARBA00023015"/>
    </source>
</evidence>
<evidence type="ECO:0000313" key="10">
    <source>
        <dbReference type="Proteomes" id="UP001162156"/>
    </source>
</evidence>